<keyword evidence="3" id="KW-0676">Redox-active center</keyword>
<dbReference type="GO" id="GO:0045454">
    <property type="term" value="P:cell redox homeostasis"/>
    <property type="evidence" value="ECO:0007669"/>
    <property type="project" value="TreeGrafter"/>
</dbReference>
<feature type="domain" description="DEP" evidence="4">
    <location>
        <begin position="133"/>
        <end position="208"/>
    </location>
</feature>
<evidence type="ECO:0000313" key="5">
    <source>
        <dbReference type="EMBL" id="KAK4319738.1"/>
    </source>
</evidence>
<evidence type="ECO:0000256" key="2">
    <source>
        <dbReference type="ARBA" id="ARBA00023157"/>
    </source>
</evidence>
<dbReference type="SMART" id="SM00049">
    <property type="entry name" value="DEP"/>
    <property type="match status" value="1"/>
</dbReference>
<dbReference type="PANTHER" id="PTHR34386">
    <property type="entry name" value="GLUTAREDOXIN"/>
    <property type="match status" value="1"/>
</dbReference>
<dbReference type="GO" id="GO:0009055">
    <property type="term" value="F:electron transfer activity"/>
    <property type="evidence" value="ECO:0007669"/>
    <property type="project" value="TreeGrafter"/>
</dbReference>
<reference evidence="5" key="1">
    <citation type="submission" date="2023-11" db="EMBL/GenBank/DDBJ databases">
        <title>Genome assemblies of two species of porcelain crab, Petrolisthes cinctipes and Petrolisthes manimaculis (Anomura: Porcellanidae).</title>
        <authorList>
            <person name="Angst P."/>
        </authorList>
    </citation>
    <scope>NUCLEOTIDE SEQUENCE</scope>
    <source>
        <strain evidence="5">PB745_02</strain>
        <tissue evidence="5">Gill</tissue>
    </source>
</reference>
<keyword evidence="6" id="KW-1185">Reference proteome</keyword>
<dbReference type="InterPro" id="IPR000591">
    <property type="entry name" value="DEP_dom"/>
</dbReference>
<dbReference type="AlphaFoldDB" id="A0AAE1Q4F1"/>
<dbReference type="PROSITE" id="PS00195">
    <property type="entry name" value="GLUTAREDOXIN_1"/>
    <property type="match status" value="1"/>
</dbReference>
<accession>A0AAE1Q4F1</accession>
<dbReference type="InterPro" id="IPR036249">
    <property type="entry name" value="Thioredoxin-like_sf"/>
</dbReference>
<dbReference type="Pfam" id="PF04784">
    <property type="entry name" value="DUF547"/>
    <property type="match status" value="1"/>
</dbReference>
<dbReference type="CDD" id="cd04371">
    <property type="entry name" value="DEP"/>
    <property type="match status" value="1"/>
</dbReference>
<dbReference type="Pfam" id="PF00610">
    <property type="entry name" value="DEP"/>
    <property type="match status" value="1"/>
</dbReference>
<comment type="caution">
    <text evidence="5">The sequence shown here is derived from an EMBL/GenBank/DDBJ whole genome shotgun (WGS) entry which is preliminary data.</text>
</comment>
<dbReference type="Proteomes" id="UP001292094">
    <property type="component" value="Unassembled WGS sequence"/>
</dbReference>
<dbReference type="PROSITE" id="PS50186">
    <property type="entry name" value="DEP"/>
    <property type="match status" value="1"/>
</dbReference>
<dbReference type="InterPro" id="IPR002109">
    <property type="entry name" value="Glutaredoxin"/>
</dbReference>
<keyword evidence="2" id="KW-1015">Disulfide bond</keyword>
<name>A0AAE1Q4F1_9EUCA</name>
<dbReference type="InterPro" id="IPR006869">
    <property type="entry name" value="DUF547"/>
</dbReference>
<protein>
    <recommendedName>
        <fullName evidence="4">DEP domain-containing protein</fullName>
    </recommendedName>
</protein>
<dbReference type="InterPro" id="IPR036390">
    <property type="entry name" value="WH_DNA-bd_sf"/>
</dbReference>
<dbReference type="InterPro" id="IPR011767">
    <property type="entry name" value="GLR_AS"/>
</dbReference>
<dbReference type="InterPro" id="IPR036388">
    <property type="entry name" value="WH-like_DNA-bd_sf"/>
</dbReference>
<gene>
    <name evidence="5" type="ORF">Pmani_009393</name>
</gene>
<evidence type="ECO:0000313" key="6">
    <source>
        <dbReference type="Proteomes" id="UP001292094"/>
    </source>
</evidence>
<organism evidence="5 6">
    <name type="scientific">Petrolisthes manimaculis</name>
    <dbReference type="NCBI Taxonomy" id="1843537"/>
    <lineage>
        <taxon>Eukaryota</taxon>
        <taxon>Metazoa</taxon>
        <taxon>Ecdysozoa</taxon>
        <taxon>Arthropoda</taxon>
        <taxon>Crustacea</taxon>
        <taxon>Multicrustacea</taxon>
        <taxon>Malacostraca</taxon>
        <taxon>Eumalacostraca</taxon>
        <taxon>Eucarida</taxon>
        <taxon>Decapoda</taxon>
        <taxon>Pleocyemata</taxon>
        <taxon>Anomura</taxon>
        <taxon>Galatheoidea</taxon>
        <taxon>Porcellanidae</taxon>
        <taxon>Petrolisthes</taxon>
    </lineage>
</organism>
<dbReference type="GO" id="GO:0035556">
    <property type="term" value="P:intracellular signal transduction"/>
    <property type="evidence" value="ECO:0007669"/>
    <property type="project" value="InterPro"/>
</dbReference>
<dbReference type="EMBL" id="JAWZYT010000731">
    <property type="protein sequence ID" value="KAK4319738.1"/>
    <property type="molecule type" value="Genomic_DNA"/>
</dbReference>
<dbReference type="SUPFAM" id="SSF52833">
    <property type="entry name" value="Thioredoxin-like"/>
    <property type="match status" value="1"/>
</dbReference>
<evidence type="ECO:0000256" key="1">
    <source>
        <dbReference type="ARBA" id="ARBA00002549"/>
    </source>
</evidence>
<dbReference type="InterPro" id="IPR051548">
    <property type="entry name" value="Grx-like_ET"/>
</dbReference>
<dbReference type="Gene3D" id="3.40.30.10">
    <property type="entry name" value="Glutaredoxin"/>
    <property type="match status" value="1"/>
</dbReference>
<dbReference type="PROSITE" id="PS51354">
    <property type="entry name" value="GLUTAREDOXIN_2"/>
    <property type="match status" value="1"/>
</dbReference>
<sequence>MLELSGRVVVYSVAGCPHCLAAKKTLRDLGISVIDVPVDRFPAVRTWLQEKTGKTSVPQIFFNEEYVGGNDSLQRAVKDEETWGRLLTEVQQNPAKEDALIIPHPSEATDAQSNETVFTCETDPISEVVEEIRASGLLQSHRTSLFSSPKMAFSGYDFVQWMVEAKKMNESEAVKVGSELLQKKYILPVKDNIENFFSKSDVFYSLNEGNESCALNSGAIDSCVIEDAGQLAEALRKLVLRLYSDHISTDGRKVDYVSIKASEEFQQYQSLARQLQRAPLEKLDQDGLKAFFINVYNALVIHATVQNGPATNWLTRLKFFDRMCYIIGGRNYSLNDIENGVLRANRRGVVQLFPPFGKSDPRRKMSLIQVDPRIHFALNCGARSCPPVKTFSAENINEELQLATNSYLEGDDALKVESDGDRSHIHLSSLLRWYRHDFGDNQEEVLRWTARNAGRGEKAKALQDALETGKWKVSYMPYDWGSNGINDED</sequence>
<evidence type="ECO:0000259" key="4">
    <source>
        <dbReference type="PROSITE" id="PS50186"/>
    </source>
</evidence>
<dbReference type="Gene3D" id="1.10.10.10">
    <property type="entry name" value="Winged helix-like DNA-binding domain superfamily/Winged helix DNA-binding domain"/>
    <property type="match status" value="1"/>
</dbReference>
<dbReference type="InterPro" id="IPR014025">
    <property type="entry name" value="Glutaredoxin_subgr"/>
</dbReference>
<dbReference type="PRINTS" id="PR00160">
    <property type="entry name" value="GLUTAREDOXIN"/>
</dbReference>
<proteinExistence type="predicted"/>
<dbReference type="PANTHER" id="PTHR34386:SF1">
    <property type="entry name" value="GLUTAREDOXIN-LIKE PROTEIN NRDH"/>
    <property type="match status" value="1"/>
</dbReference>
<dbReference type="SUPFAM" id="SSF46785">
    <property type="entry name" value="Winged helix' DNA-binding domain"/>
    <property type="match status" value="1"/>
</dbReference>
<comment type="function">
    <text evidence="1">Has a glutathione-disulfide oxidoreductase activity in the presence of NADPH and glutathione reductase. Reduces low molecular weight disulfides and proteins.</text>
</comment>
<evidence type="ECO:0000256" key="3">
    <source>
        <dbReference type="ARBA" id="ARBA00023284"/>
    </source>
</evidence>
<dbReference type="Pfam" id="PF00462">
    <property type="entry name" value="Glutaredoxin"/>
    <property type="match status" value="1"/>
</dbReference>